<protein>
    <submittedName>
        <fullName evidence="3">MerR HTH family regulatory protein</fullName>
    </submittedName>
</protein>
<dbReference type="SMART" id="SM00422">
    <property type="entry name" value="HTH_MERR"/>
    <property type="match status" value="1"/>
</dbReference>
<evidence type="ECO:0000259" key="2">
    <source>
        <dbReference type="PROSITE" id="PS50937"/>
    </source>
</evidence>
<dbReference type="Gene3D" id="1.10.1660.10">
    <property type="match status" value="1"/>
</dbReference>
<dbReference type="InterPro" id="IPR000551">
    <property type="entry name" value="MerR-type_HTH_dom"/>
</dbReference>
<feature type="compositionally biased region" description="Acidic residues" evidence="1">
    <location>
        <begin position="154"/>
        <end position="170"/>
    </location>
</feature>
<proteinExistence type="predicted"/>
<dbReference type="Pfam" id="PF13411">
    <property type="entry name" value="MerR_1"/>
    <property type="match status" value="1"/>
</dbReference>
<keyword evidence="4" id="KW-1185">Reference proteome</keyword>
<name>A0A1M4UY25_LOKAT</name>
<dbReference type="Proteomes" id="UP000183987">
    <property type="component" value="Unassembled WGS sequence"/>
</dbReference>
<dbReference type="STRING" id="366533.SAMN05444339_101883"/>
<accession>A0A1M4UY25</accession>
<dbReference type="SUPFAM" id="SSF46955">
    <property type="entry name" value="Putative DNA-binding domain"/>
    <property type="match status" value="1"/>
</dbReference>
<evidence type="ECO:0000256" key="1">
    <source>
        <dbReference type="SAM" id="MobiDB-lite"/>
    </source>
</evidence>
<evidence type="ECO:0000313" key="3">
    <source>
        <dbReference type="EMBL" id="SHE61550.1"/>
    </source>
</evidence>
<dbReference type="CDD" id="cd04765">
    <property type="entry name" value="HTH_MlrA-like_sg2"/>
    <property type="match status" value="1"/>
</dbReference>
<gene>
    <name evidence="3" type="ORF">SAMN05444339_101883</name>
</gene>
<dbReference type="RefSeq" id="WP_072855924.1">
    <property type="nucleotide sequence ID" value="NZ_FQUE01000001.1"/>
</dbReference>
<evidence type="ECO:0000313" key="4">
    <source>
        <dbReference type="Proteomes" id="UP000183987"/>
    </source>
</evidence>
<dbReference type="PROSITE" id="PS50937">
    <property type="entry name" value="HTH_MERR_2"/>
    <property type="match status" value="1"/>
</dbReference>
<dbReference type="OrthoDB" id="9810140at2"/>
<dbReference type="AlphaFoldDB" id="A0A1M4UY25"/>
<sequence>MAKAPDAFRTISEVADQLDTPAHVLRFWESKFTQVKPVKRAGGRRYYRPDDVALLGGIKALLHDQGMTIKGAQKMLRERGVKVVMAMGQPEDAETGEVIDAVAAPPTAPRMTEADALRDAPSAEGTDASDNVVPLPFEVPARQETPDTALPDMGEPELVEPDAPDFDAPEPVDAHLPDANPSEETGSQLYDEVAPADDGESASLAPIEETAPSLDLPPDPAPRTDVPSRVLADLGRMNRDLSAARRAALAPVVDRLGRVHAAMTAG</sequence>
<dbReference type="GO" id="GO:0006355">
    <property type="term" value="P:regulation of DNA-templated transcription"/>
    <property type="evidence" value="ECO:0007669"/>
    <property type="project" value="InterPro"/>
</dbReference>
<feature type="region of interest" description="Disordered" evidence="1">
    <location>
        <begin position="109"/>
        <end position="188"/>
    </location>
</feature>
<dbReference type="GO" id="GO:0003677">
    <property type="term" value="F:DNA binding"/>
    <property type="evidence" value="ECO:0007669"/>
    <property type="project" value="InterPro"/>
</dbReference>
<feature type="domain" description="HTH merR-type" evidence="2">
    <location>
        <begin position="10"/>
        <end position="78"/>
    </location>
</feature>
<dbReference type="InterPro" id="IPR009061">
    <property type="entry name" value="DNA-bd_dom_put_sf"/>
</dbReference>
<reference evidence="4" key="1">
    <citation type="submission" date="2016-11" db="EMBL/GenBank/DDBJ databases">
        <authorList>
            <person name="Varghese N."/>
            <person name="Submissions S."/>
        </authorList>
    </citation>
    <scope>NUCLEOTIDE SEQUENCE [LARGE SCALE GENOMIC DNA]</scope>
    <source>
        <strain evidence="4">DSM 29326</strain>
    </source>
</reference>
<dbReference type="EMBL" id="FQUE01000001">
    <property type="protein sequence ID" value="SHE61550.1"/>
    <property type="molecule type" value="Genomic_DNA"/>
</dbReference>
<organism evidence="3 4">
    <name type="scientific">Loktanella atrilutea</name>
    <dbReference type="NCBI Taxonomy" id="366533"/>
    <lineage>
        <taxon>Bacteria</taxon>
        <taxon>Pseudomonadati</taxon>
        <taxon>Pseudomonadota</taxon>
        <taxon>Alphaproteobacteria</taxon>
        <taxon>Rhodobacterales</taxon>
        <taxon>Roseobacteraceae</taxon>
        <taxon>Loktanella</taxon>
    </lineage>
</organism>